<name>A0ABN6D931_9BURK</name>
<accession>A0ABN6D931</accession>
<organism evidence="1 2">
    <name type="scientific">Rhodoferax lithotrophicus</name>
    <dbReference type="NCBI Taxonomy" id="2798804"/>
    <lineage>
        <taxon>Bacteria</taxon>
        <taxon>Pseudomonadati</taxon>
        <taxon>Pseudomonadota</taxon>
        <taxon>Betaproteobacteria</taxon>
        <taxon>Burkholderiales</taxon>
        <taxon>Comamonadaceae</taxon>
        <taxon>Rhodoferax</taxon>
    </lineage>
</organism>
<keyword evidence="2" id="KW-1185">Reference proteome</keyword>
<sequence length="136" mass="15016">MPRKNCLLGLYPDDAAGEHEPLQFVLSDEEAFGLSKFCRQVASPLEVGKLPLGEVKHQLVRDTAVSVISNRCREGERQTSHLLASRAVLELLLAMARDPKAAMFTACRLWVLRHHVELAGCSGIHLIVDFWPASSA</sequence>
<reference evidence="1 2" key="1">
    <citation type="journal article" date="2021" name="Microbiol. Spectr.">
        <title>A Single Bacterium Capable of Oxidation and Reduction of Iron at Circumneutral pH.</title>
        <authorList>
            <person name="Kato S."/>
            <person name="Ohkuma M."/>
        </authorList>
    </citation>
    <scope>NUCLEOTIDE SEQUENCE [LARGE SCALE GENOMIC DNA]</scope>
    <source>
        <strain evidence="1 2">MIZ03</strain>
    </source>
</reference>
<gene>
    <name evidence="1" type="ORF">MIZ03_3391</name>
</gene>
<protein>
    <submittedName>
        <fullName evidence="1">Uncharacterized protein</fullName>
    </submittedName>
</protein>
<dbReference type="Proteomes" id="UP000824366">
    <property type="component" value="Chromosome"/>
</dbReference>
<evidence type="ECO:0000313" key="2">
    <source>
        <dbReference type="Proteomes" id="UP000824366"/>
    </source>
</evidence>
<proteinExistence type="predicted"/>
<evidence type="ECO:0000313" key="1">
    <source>
        <dbReference type="EMBL" id="BCO28485.1"/>
    </source>
</evidence>
<dbReference type="EMBL" id="AP024238">
    <property type="protein sequence ID" value="BCO28485.1"/>
    <property type="molecule type" value="Genomic_DNA"/>
</dbReference>